<evidence type="ECO:0000313" key="2">
    <source>
        <dbReference type="Proteomes" id="UP000238362"/>
    </source>
</evidence>
<comment type="caution">
    <text evidence="1">The sequence shown here is derived from an EMBL/GenBank/DDBJ whole genome shotgun (WGS) entry which is preliminary data.</text>
</comment>
<evidence type="ECO:0000313" key="1">
    <source>
        <dbReference type="EMBL" id="PRX47488.1"/>
    </source>
</evidence>
<keyword evidence="2" id="KW-1185">Reference proteome</keyword>
<dbReference type="Proteomes" id="UP000238362">
    <property type="component" value="Unassembled WGS sequence"/>
</dbReference>
<gene>
    <name evidence="1" type="ORF">B0I33_10566</name>
</gene>
<sequence>MQISNLDLHGRAFHAGGMTECPFCGWPDADPFAVLSRHRTVVGETVWTRCACGSLQVREIGVAGMRITTRGRPGRGPAWCEPGA</sequence>
<accession>A0A2T0LUJ3</accession>
<reference evidence="1 2" key="1">
    <citation type="submission" date="2018-03" db="EMBL/GenBank/DDBJ databases">
        <title>Genomic Encyclopedia of Type Strains, Phase III (KMG-III): the genomes of soil and plant-associated and newly described type strains.</title>
        <authorList>
            <person name="Whitman W."/>
        </authorList>
    </citation>
    <scope>NUCLEOTIDE SEQUENCE [LARGE SCALE GENOMIC DNA]</scope>
    <source>
        <strain evidence="1 2">CGMCC 4.7125</strain>
    </source>
</reference>
<name>A0A2T0LUJ3_9PSEU</name>
<dbReference type="EMBL" id="PVNH01000005">
    <property type="protein sequence ID" value="PRX47488.1"/>
    <property type="molecule type" value="Genomic_DNA"/>
</dbReference>
<protein>
    <submittedName>
        <fullName evidence="1">Uncharacterized protein</fullName>
    </submittedName>
</protein>
<proteinExistence type="predicted"/>
<organism evidence="1 2">
    <name type="scientific">Prauserella shujinwangii</name>
    <dbReference type="NCBI Taxonomy" id="1453103"/>
    <lineage>
        <taxon>Bacteria</taxon>
        <taxon>Bacillati</taxon>
        <taxon>Actinomycetota</taxon>
        <taxon>Actinomycetes</taxon>
        <taxon>Pseudonocardiales</taxon>
        <taxon>Pseudonocardiaceae</taxon>
        <taxon>Prauserella</taxon>
    </lineage>
</organism>
<dbReference type="AlphaFoldDB" id="A0A2T0LUJ3"/>